<reference evidence="1" key="1">
    <citation type="journal article" date="2020" name="Stud. Mycol.">
        <title>101 Dothideomycetes genomes: a test case for predicting lifestyles and emergence of pathogens.</title>
        <authorList>
            <person name="Haridas S."/>
            <person name="Albert R."/>
            <person name="Binder M."/>
            <person name="Bloem J."/>
            <person name="Labutti K."/>
            <person name="Salamov A."/>
            <person name="Andreopoulos B."/>
            <person name="Baker S."/>
            <person name="Barry K."/>
            <person name="Bills G."/>
            <person name="Bluhm B."/>
            <person name="Cannon C."/>
            <person name="Castanera R."/>
            <person name="Culley D."/>
            <person name="Daum C."/>
            <person name="Ezra D."/>
            <person name="Gonzalez J."/>
            <person name="Henrissat B."/>
            <person name="Kuo A."/>
            <person name="Liang C."/>
            <person name="Lipzen A."/>
            <person name="Lutzoni F."/>
            <person name="Magnuson J."/>
            <person name="Mondo S."/>
            <person name="Nolan M."/>
            <person name="Ohm R."/>
            <person name="Pangilinan J."/>
            <person name="Park H.-J."/>
            <person name="Ramirez L."/>
            <person name="Alfaro M."/>
            <person name="Sun H."/>
            <person name="Tritt A."/>
            <person name="Yoshinaga Y."/>
            <person name="Zwiers L.-H."/>
            <person name="Turgeon B."/>
            <person name="Goodwin S."/>
            <person name="Spatafora J."/>
            <person name="Crous P."/>
            <person name="Grigoriev I."/>
        </authorList>
    </citation>
    <scope>NUCLEOTIDE SEQUENCE</scope>
    <source>
        <strain evidence="1">CBS 279.74</strain>
    </source>
</reference>
<evidence type="ECO:0000313" key="2">
    <source>
        <dbReference type="Proteomes" id="UP000799428"/>
    </source>
</evidence>
<proteinExistence type="predicted"/>
<organism evidence="1 2">
    <name type="scientific">Pleomassaria siparia CBS 279.74</name>
    <dbReference type="NCBI Taxonomy" id="1314801"/>
    <lineage>
        <taxon>Eukaryota</taxon>
        <taxon>Fungi</taxon>
        <taxon>Dikarya</taxon>
        <taxon>Ascomycota</taxon>
        <taxon>Pezizomycotina</taxon>
        <taxon>Dothideomycetes</taxon>
        <taxon>Pleosporomycetidae</taxon>
        <taxon>Pleosporales</taxon>
        <taxon>Pleomassariaceae</taxon>
        <taxon>Pleomassaria</taxon>
    </lineage>
</organism>
<protein>
    <submittedName>
        <fullName evidence="1">Uncharacterized protein</fullName>
    </submittedName>
</protein>
<sequence>MAPYRCTTSTFRDFIRVTVLKLKFHLTRRRRGQGFRTHPQGHPCLMSHAIGYRPTSSIDVALCIPKSNLVELKWKGAHYWSMRLLATVHSGGQRTKATRYDTHKQVLKIEKHSKVSGMFQPVYAYSSIVTRHTLMYAQGSGHLALYLANKTASRIVATARDPAALYPRSPRAPNVLKLQALALDVNL</sequence>
<dbReference type="EMBL" id="MU005784">
    <property type="protein sequence ID" value="KAF2703971.1"/>
    <property type="molecule type" value="Genomic_DNA"/>
</dbReference>
<evidence type="ECO:0000313" key="1">
    <source>
        <dbReference type="EMBL" id="KAF2703971.1"/>
    </source>
</evidence>
<dbReference type="Proteomes" id="UP000799428">
    <property type="component" value="Unassembled WGS sequence"/>
</dbReference>
<name>A0A6G1JUS6_9PLEO</name>
<gene>
    <name evidence="1" type="ORF">K504DRAFT_507494</name>
</gene>
<keyword evidence="2" id="KW-1185">Reference proteome</keyword>
<accession>A0A6G1JUS6</accession>
<dbReference type="AlphaFoldDB" id="A0A6G1JUS6"/>